<dbReference type="WBParaSite" id="SPAL_0000421800.1">
    <property type="protein sequence ID" value="SPAL_0000421800.1"/>
    <property type="gene ID" value="SPAL_0000421800"/>
</dbReference>
<dbReference type="AlphaFoldDB" id="A0A0N5BDZ0"/>
<evidence type="ECO:0000256" key="1">
    <source>
        <dbReference type="SAM" id="MobiDB-lite"/>
    </source>
</evidence>
<evidence type="ECO:0000313" key="2">
    <source>
        <dbReference type="Proteomes" id="UP000046392"/>
    </source>
</evidence>
<feature type="region of interest" description="Disordered" evidence="1">
    <location>
        <begin position="75"/>
        <end position="107"/>
    </location>
</feature>
<reference evidence="3" key="1">
    <citation type="submission" date="2017-02" db="UniProtKB">
        <authorList>
            <consortium name="WormBaseParasite"/>
        </authorList>
    </citation>
    <scope>IDENTIFICATION</scope>
</reference>
<protein>
    <submittedName>
        <fullName evidence="3">C2H2-type domain-containing protein</fullName>
    </submittedName>
</protein>
<keyword evidence="2" id="KW-1185">Reference proteome</keyword>
<name>A0A0N5BDZ0_STREA</name>
<feature type="compositionally biased region" description="Polar residues" evidence="1">
    <location>
        <begin position="81"/>
        <end position="93"/>
    </location>
</feature>
<proteinExistence type="predicted"/>
<dbReference type="Proteomes" id="UP000046392">
    <property type="component" value="Unplaced"/>
</dbReference>
<organism evidence="2 3">
    <name type="scientific">Strongyloides papillosus</name>
    <name type="common">Intestinal threadworm</name>
    <dbReference type="NCBI Taxonomy" id="174720"/>
    <lineage>
        <taxon>Eukaryota</taxon>
        <taxon>Metazoa</taxon>
        <taxon>Ecdysozoa</taxon>
        <taxon>Nematoda</taxon>
        <taxon>Chromadorea</taxon>
        <taxon>Rhabditida</taxon>
        <taxon>Tylenchina</taxon>
        <taxon>Panagrolaimomorpha</taxon>
        <taxon>Strongyloidoidea</taxon>
        <taxon>Strongyloididae</taxon>
        <taxon>Strongyloides</taxon>
    </lineage>
</organism>
<evidence type="ECO:0000313" key="3">
    <source>
        <dbReference type="WBParaSite" id="SPAL_0000421800.1"/>
    </source>
</evidence>
<sequence>MKPDDIGITKLTKRYRECNLCGKQYNLNTSSNTIYIHACRHKQFHDILRRELGEAKFQEKLNNLPKNFRFEDYVSEDSNKTDTSNQLKSPTEDSSGSSGSVTRKRKLLDHTIVGTPKDLVPSLPVTRNMSTRLSENLASKTNSDTQSKDNYLKDISLDSKRINVDKIKCSVDDAPGISDYLPDGFRKVIKTDVLGLTKLISINHRICLGCNRKFQSSCGVTSLYKHCIRHPEHRAILKKNLATTAYINALKNAHIPYTEDDIKDEHGHLMIAAEESPFFTSNQSLSDLLEKAKSYDCLNKSSNSTIVENNDIVNVLTDGTSTLKNLIMQPIENQILETPVKKPSYSNKEFKSLLHKFLKTSGLSLESLERDGFSQLSSLFRYKNVNQLVKEIIDTNELKKCVDRKILENIENYTISIEEYTNNDNIAAIIKIYYLDIDSRFISQNLGIISFKDDMEVNEFEKIYNRITVMLEKFKLKLTHATPLVSRGTIFSRRFSVRSGISEIPCLRHEIIKCILHIQSTSSKIFSVLRKASKKFSLYKYVVDNEMEVSSKLKEIKGVKAPTGWVDIYNILAFGALNITEAIVFCQEFWPSFVLTNEELEVVYRFITISQPVIEALNLLTSDSMNLTSYLKTIVDISSKYDNYEILPVKGDLTKLLQTSNAVSINNSSKLNEYTHLEAFEISCEPVSIDLTNEDILDLFSSLKSKLCEEFLDLTNKSKENALICKALLLNTEEAYNPKYGDISFWTSIESLFSSSFSNFDNDTSKNRISFDDGNITSAHLYRNLLYNYDSEYLNEFWPSQKNVLPLMYSEYIKALSIPVKQNRLNKSESLFDWIKSSNYRNDDVSSDMYFTPNDNYCQEIIVID</sequence>
<accession>A0A0N5BDZ0</accession>